<evidence type="ECO:0000256" key="4">
    <source>
        <dbReference type="ARBA" id="ARBA00022963"/>
    </source>
</evidence>
<evidence type="ECO:0000256" key="5">
    <source>
        <dbReference type="ARBA" id="ARBA00023098"/>
    </source>
</evidence>
<proteinExistence type="inferred from homology"/>
<evidence type="ECO:0000259" key="7">
    <source>
        <dbReference type="Pfam" id="PF04083"/>
    </source>
</evidence>
<gene>
    <name evidence="9" type="primary">LOC106747278</name>
</gene>
<protein>
    <submittedName>
        <fullName evidence="9">Lipase 3 isoform X1</fullName>
    </submittedName>
</protein>
<keyword evidence="6" id="KW-0325">Glycoprotein</keyword>
<dbReference type="OrthoDB" id="9974421at2759"/>
<organism evidence="8 9">
    <name type="scientific">Dinoponera quadriceps</name>
    <name type="common">South American ant</name>
    <dbReference type="NCBI Taxonomy" id="609295"/>
    <lineage>
        <taxon>Eukaryota</taxon>
        <taxon>Metazoa</taxon>
        <taxon>Ecdysozoa</taxon>
        <taxon>Arthropoda</taxon>
        <taxon>Hexapoda</taxon>
        <taxon>Insecta</taxon>
        <taxon>Pterygota</taxon>
        <taxon>Neoptera</taxon>
        <taxon>Endopterygota</taxon>
        <taxon>Hymenoptera</taxon>
        <taxon>Apocrita</taxon>
        <taxon>Aculeata</taxon>
        <taxon>Formicoidea</taxon>
        <taxon>Formicidae</taxon>
        <taxon>Ponerinae</taxon>
        <taxon>Ponerini</taxon>
        <taxon>Dinoponera</taxon>
    </lineage>
</organism>
<dbReference type="RefSeq" id="XP_014480139.1">
    <property type="nucleotide sequence ID" value="XM_014624653.1"/>
</dbReference>
<evidence type="ECO:0000256" key="3">
    <source>
        <dbReference type="ARBA" id="ARBA00022801"/>
    </source>
</evidence>
<dbReference type="Pfam" id="PF04083">
    <property type="entry name" value="Abhydro_lipase"/>
    <property type="match status" value="1"/>
</dbReference>
<dbReference type="AlphaFoldDB" id="A0A6P3XQ41"/>
<keyword evidence="4" id="KW-0442">Lipid degradation</keyword>
<evidence type="ECO:0000256" key="1">
    <source>
        <dbReference type="ARBA" id="ARBA00010701"/>
    </source>
</evidence>
<accession>A0A6P3XQ41</accession>
<dbReference type="GO" id="GO:0016042">
    <property type="term" value="P:lipid catabolic process"/>
    <property type="evidence" value="ECO:0007669"/>
    <property type="project" value="UniProtKB-KW"/>
</dbReference>
<dbReference type="FunFam" id="3.40.50.1820:FF:000021">
    <property type="entry name" value="Lipase"/>
    <property type="match status" value="1"/>
</dbReference>
<dbReference type="Gene3D" id="3.40.50.1820">
    <property type="entry name" value="alpha/beta hydrolase"/>
    <property type="match status" value="1"/>
</dbReference>
<dbReference type="GO" id="GO:0016787">
    <property type="term" value="F:hydrolase activity"/>
    <property type="evidence" value="ECO:0007669"/>
    <property type="project" value="UniProtKB-KW"/>
</dbReference>
<dbReference type="InterPro" id="IPR006693">
    <property type="entry name" value="AB_hydrolase_lipase"/>
</dbReference>
<evidence type="ECO:0000256" key="6">
    <source>
        <dbReference type="ARBA" id="ARBA00023180"/>
    </source>
</evidence>
<reference evidence="9" key="1">
    <citation type="submission" date="2025-08" db="UniProtKB">
        <authorList>
            <consortium name="RefSeq"/>
        </authorList>
    </citation>
    <scope>IDENTIFICATION</scope>
</reference>
<evidence type="ECO:0000256" key="2">
    <source>
        <dbReference type="ARBA" id="ARBA00022729"/>
    </source>
</evidence>
<keyword evidence="2" id="KW-0732">Signal</keyword>
<sequence>MKPTPNTLITQYSHYNDIREEVRTSLAKDWPFTKDPTMRLTVACLSLLHGFLGVVATLENLPQQNLSLEMFMKMLWSNKEPSVVVDNPDVVLNTLEMIRKEGYPAEAHVIPTEDGYLLTLHRIPGDKDSPTVFLQHGLLGSSVDWVIPGKDKGLAYILADQGYDVWLGNFRGNTYSRAHINLPTSDSRFWNFSYHEMGIYDIPAAISYITNMRFQPLHAYIGHSMGTTAFYVMATECPQITEMVEVMISLAPVAFIQHIKSPVRILAPFSKDYEIIAHFLGEDQFLPQNEFLRLLSKFACDIDIFEEKICANVLFLICGFDKEQFNYTLLPTILNHTPAGTSTKTFVHLSQGILSGKFRPYDYGGQKNQEIYNATQPPDYDFTNVTVPIALFYSDNDWFVDNSDVKRLYGMLDNVVDVYRVPYPKFNHLDFIWGKDAPQLVYKRLLQVISKSYFDGYEKIRTSL</sequence>
<keyword evidence="5" id="KW-0443">Lipid metabolism</keyword>
<keyword evidence="8" id="KW-1185">Reference proteome</keyword>
<dbReference type="SUPFAM" id="SSF53474">
    <property type="entry name" value="alpha/beta-Hydrolases"/>
    <property type="match status" value="1"/>
</dbReference>
<dbReference type="GeneID" id="106747278"/>
<evidence type="ECO:0000313" key="9">
    <source>
        <dbReference type="RefSeq" id="XP_014480139.1"/>
    </source>
</evidence>
<keyword evidence="3" id="KW-0378">Hydrolase</keyword>
<name>A0A6P3XQ41_DINQU</name>
<feature type="domain" description="Partial AB-hydrolase lipase" evidence="7">
    <location>
        <begin position="96"/>
        <end position="147"/>
    </location>
</feature>
<dbReference type="Proteomes" id="UP000515204">
    <property type="component" value="Unplaced"/>
</dbReference>
<comment type="similarity">
    <text evidence="1">Belongs to the AB hydrolase superfamily. Lipase family.</text>
</comment>
<dbReference type="KEGG" id="dqu:106747278"/>
<dbReference type="InterPro" id="IPR029058">
    <property type="entry name" value="AB_hydrolase_fold"/>
</dbReference>
<dbReference type="PANTHER" id="PTHR11005">
    <property type="entry name" value="LYSOSOMAL ACID LIPASE-RELATED"/>
    <property type="match status" value="1"/>
</dbReference>
<evidence type="ECO:0000313" key="8">
    <source>
        <dbReference type="Proteomes" id="UP000515204"/>
    </source>
</evidence>